<dbReference type="GO" id="GO:0005886">
    <property type="term" value="C:plasma membrane"/>
    <property type="evidence" value="ECO:0007669"/>
    <property type="project" value="UniProtKB-SubCell"/>
</dbReference>
<dbReference type="GO" id="GO:0022872">
    <property type="term" value="F:protein-N(PI)-phosphohistidine-mannitol phosphotransferase system transmembrane transporter activity"/>
    <property type="evidence" value="ECO:0007669"/>
    <property type="project" value="InterPro"/>
</dbReference>
<dbReference type="HOGENOM" id="CLU_028721_2_0_9"/>
<keyword evidence="7" id="KW-1003">Cell membrane</keyword>
<keyword evidence="10" id="KW-0808">Transferase</keyword>
<dbReference type="AlphaFoldDB" id="A0A0F4LX75"/>
<evidence type="ECO:0000256" key="10">
    <source>
        <dbReference type="ARBA" id="ARBA00022679"/>
    </source>
</evidence>
<protein>
    <recommendedName>
        <fullName evidence="5">PTS system mannitol-specific EIICB component</fullName>
        <ecNumber evidence="4">2.7.1.197</ecNumber>
    </recommendedName>
    <alternativeName>
        <fullName evidence="15">EIICB-Mtl</fullName>
    </alternativeName>
</protein>
<dbReference type="SUPFAM" id="SSF52794">
    <property type="entry name" value="PTS system IIB component-like"/>
    <property type="match status" value="1"/>
</dbReference>
<feature type="domain" description="PTS EIIB type-2" evidence="18">
    <location>
        <begin position="389"/>
        <end position="481"/>
    </location>
</feature>
<dbReference type="GO" id="GO:0090563">
    <property type="term" value="F:protein-phosphocysteine-sugar phosphotransferase activity"/>
    <property type="evidence" value="ECO:0007669"/>
    <property type="project" value="TreeGrafter"/>
</dbReference>
<dbReference type="Pfam" id="PF02302">
    <property type="entry name" value="PTS_IIB"/>
    <property type="match status" value="1"/>
</dbReference>
<proteinExistence type="predicted"/>
<feature type="transmembrane region" description="Helical" evidence="17">
    <location>
        <begin position="218"/>
        <end position="239"/>
    </location>
</feature>
<dbReference type="InterPro" id="IPR050893">
    <property type="entry name" value="Sugar_PTS"/>
</dbReference>
<evidence type="ECO:0000256" key="4">
    <source>
        <dbReference type="ARBA" id="ARBA00011909"/>
    </source>
</evidence>
<evidence type="ECO:0000256" key="8">
    <source>
        <dbReference type="ARBA" id="ARBA00022553"/>
    </source>
</evidence>
<dbReference type="GO" id="GO:0009401">
    <property type="term" value="P:phosphoenolpyruvate-dependent sugar phosphotransferase system"/>
    <property type="evidence" value="ECO:0007669"/>
    <property type="project" value="UniProtKB-KW"/>
</dbReference>
<keyword evidence="13 17" id="KW-1133">Transmembrane helix</keyword>
<evidence type="ECO:0000256" key="6">
    <source>
        <dbReference type="ARBA" id="ARBA00022448"/>
    </source>
</evidence>
<evidence type="ECO:0000256" key="13">
    <source>
        <dbReference type="ARBA" id="ARBA00022989"/>
    </source>
</evidence>
<evidence type="ECO:0000256" key="1">
    <source>
        <dbReference type="ARBA" id="ARBA00001655"/>
    </source>
</evidence>
<comment type="subcellular location">
    <subcellularLocation>
        <location evidence="3">Cell membrane</location>
        <topology evidence="3">Multi-pass membrane protein</topology>
    </subcellularLocation>
</comment>
<dbReference type="PANTHER" id="PTHR30181">
    <property type="entry name" value="MANNITOL PERMEASE IIC COMPONENT"/>
    <property type="match status" value="1"/>
</dbReference>
<dbReference type="InterPro" id="IPR013011">
    <property type="entry name" value="PTS_EIIB_2"/>
</dbReference>
<dbReference type="NCBIfam" id="NF011663">
    <property type="entry name" value="PRK15083.1"/>
    <property type="match status" value="1"/>
</dbReference>
<organism evidence="20 21">
    <name type="scientific">Bombilactobacillus mellifer</name>
    <dbReference type="NCBI Taxonomy" id="1218492"/>
    <lineage>
        <taxon>Bacteria</taxon>
        <taxon>Bacillati</taxon>
        <taxon>Bacillota</taxon>
        <taxon>Bacilli</taxon>
        <taxon>Lactobacillales</taxon>
        <taxon>Lactobacillaceae</taxon>
        <taxon>Bombilactobacillus</taxon>
    </lineage>
</organism>
<evidence type="ECO:0000256" key="3">
    <source>
        <dbReference type="ARBA" id="ARBA00004651"/>
    </source>
</evidence>
<feature type="transmembrane region" description="Helical" evidence="17">
    <location>
        <begin position="273"/>
        <end position="297"/>
    </location>
</feature>
<feature type="transmembrane region" description="Helical" evidence="17">
    <location>
        <begin position="129"/>
        <end position="150"/>
    </location>
</feature>
<dbReference type="InterPro" id="IPR013014">
    <property type="entry name" value="PTS_EIIC_2"/>
</dbReference>
<keyword evidence="6" id="KW-0813">Transport</keyword>
<dbReference type="Pfam" id="PF02378">
    <property type="entry name" value="PTS_EIIC"/>
    <property type="match status" value="1"/>
</dbReference>
<dbReference type="EC" id="2.7.1.197" evidence="4"/>
<reference evidence="20 21" key="1">
    <citation type="submission" date="2015-01" db="EMBL/GenBank/DDBJ databases">
        <title>Comparative genomics of the lactic acid bacteria isolated from the honey bee gut.</title>
        <authorList>
            <person name="Ellegaard K.M."/>
            <person name="Tamarit D."/>
            <person name="Javelind E."/>
            <person name="Olofsson T."/>
            <person name="Andersson S.G."/>
            <person name="Vasquez A."/>
        </authorList>
    </citation>
    <scope>NUCLEOTIDE SEQUENCE [LARGE SCALE GENOMIC DNA]</scope>
    <source>
        <strain evidence="20 21">Bin4</strain>
    </source>
</reference>
<evidence type="ECO:0000256" key="15">
    <source>
        <dbReference type="ARBA" id="ARBA00033349"/>
    </source>
</evidence>
<evidence type="ECO:0000256" key="11">
    <source>
        <dbReference type="ARBA" id="ARBA00022683"/>
    </source>
</evidence>
<dbReference type="InterPro" id="IPR003501">
    <property type="entry name" value="PTS_EIIB_2/3"/>
</dbReference>
<comment type="function">
    <text evidence="2">The phosphoenolpyruvate-dependent sugar phosphotransferase system (sugar PTS), a major carbohydrate active transport system, catalyzes the phosphorylation of incoming sugar substrates concomitantly with their translocation across the cell membrane. The enzyme II CmtAB PTS system is involved in D-mannitol transport.</text>
</comment>
<keyword evidence="9" id="KW-0762">Sugar transport</keyword>
<evidence type="ECO:0000256" key="5">
    <source>
        <dbReference type="ARBA" id="ARBA00021825"/>
    </source>
</evidence>
<evidence type="ECO:0000256" key="7">
    <source>
        <dbReference type="ARBA" id="ARBA00022475"/>
    </source>
</evidence>
<gene>
    <name evidence="20" type="ORF">JG30_00520</name>
</gene>
<accession>A0A0F4LX75</accession>
<feature type="domain" description="PTS EIIC type-2" evidence="19">
    <location>
        <begin position="17"/>
        <end position="332"/>
    </location>
</feature>
<feature type="transmembrane region" description="Helical" evidence="17">
    <location>
        <begin position="317"/>
        <end position="339"/>
    </location>
</feature>
<dbReference type="PROSITE" id="PS51099">
    <property type="entry name" value="PTS_EIIB_TYPE_2"/>
    <property type="match status" value="1"/>
</dbReference>
<feature type="transmembrane region" description="Helical" evidence="17">
    <location>
        <begin position="20"/>
        <end position="43"/>
    </location>
</feature>
<evidence type="ECO:0000256" key="16">
    <source>
        <dbReference type="SAM" id="MobiDB-lite"/>
    </source>
</evidence>
<dbReference type="EMBL" id="JXJQ01000001">
    <property type="protein sequence ID" value="KJY63372.1"/>
    <property type="molecule type" value="Genomic_DNA"/>
</dbReference>
<comment type="catalytic activity">
    <reaction evidence="1">
        <text>D-mannitol(out) + N(pros)-phospho-L-histidyl-[protein] = D-mannitol 1-phosphate(in) + L-histidyl-[protein]</text>
        <dbReference type="Rhea" id="RHEA:33363"/>
        <dbReference type="Rhea" id="RHEA-COMP:9745"/>
        <dbReference type="Rhea" id="RHEA-COMP:9746"/>
        <dbReference type="ChEBI" id="CHEBI:16899"/>
        <dbReference type="ChEBI" id="CHEBI:29979"/>
        <dbReference type="ChEBI" id="CHEBI:61381"/>
        <dbReference type="ChEBI" id="CHEBI:64837"/>
        <dbReference type="EC" id="2.7.1.197"/>
    </reaction>
</comment>
<feature type="region of interest" description="Disordered" evidence="16">
    <location>
        <begin position="348"/>
        <end position="378"/>
    </location>
</feature>
<dbReference type="RefSeq" id="WP_046315158.1">
    <property type="nucleotide sequence ID" value="NZ_JBHSZT010000003.1"/>
</dbReference>
<dbReference type="Proteomes" id="UP000033558">
    <property type="component" value="Unassembled WGS sequence"/>
</dbReference>
<keyword evidence="12 17" id="KW-0812">Transmembrane</keyword>
<keyword evidence="14 17" id="KW-0472">Membrane</keyword>
<feature type="compositionally biased region" description="Low complexity" evidence="16">
    <location>
        <begin position="363"/>
        <end position="378"/>
    </location>
</feature>
<dbReference type="Gene3D" id="3.40.50.2300">
    <property type="match status" value="1"/>
</dbReference>
<evidence type="ECO:0000259" key="18">
    <source>
        <dbReference type="PROSITE" id="PS51099"/>
    </source>
</evidence>
<evidence type="ECO:0000313" key="21">
    <source>
        <dbReference type="Proteomes" id="UP000033558"/>
    </source>
</evidence>
<dbReference type="STRING" id="1218492.JG30_00520"/>
<feature type="transmembrane region" description="Helical" evidence="17">
    <location>
        <begin position="84"/>
        <end position="108"/>
    </location>
</feature>
<dbReference type="CDD" id="cd05567">
    <property type="entry name" value="PTS_IIB_mannitol"/>
    <property type="match status" value="1"/>
</dbReference>
<dbReference type="InterPro" id="IPR003352">
    <property type="entry name" value="PTS_EIIC"/>
</dbReference>
<evidence type="ECO:0000259" key="19">
    <source>
        <dbReference type="PROSITE" id="PS51104"/>
    </source>
</evidence>
<dbReference type="InterPro" id="IPR029503">
    <property type="entry name" value="PTS_EIIB_mannitol"/>
</dbReference>
<dbReference type="PROSITE" id="PS51104">
    <property type="entry name" value="PTS_EIIC_TYPE_2"/>
    <property type="match status" value="1"/>
</dbReference>
<name>A0A0F4LX75_9LACO</name>
<evidence type="ECO:0000256" key="2">
    <source>
        <dbReference type="ARBA" id="ARBA00002434"/>
    </source>
</evidence>
<keyword evidence="21" id="KW-1185">Reference proteome</keyword>
<dbReference type="OrthoDB" id="9814222at2"/>
<dbReference type="PATRIC" id="fig|1218492.5.peg.163"/>
<evidence type="ECO:0000256" key="9">
    <source>
        <dbReference type="ARBA" id="ARBA00022597"/>
    </source>
</evidence>
<evidence type="ECO:0000256" key="17">
    <source>
        <dbReference type="SAM" id="Phobius"/>
    </source>
</evidence>
<sequence length="481" mass="51944">MKTATQHSSLRAKIQTFGGFLTNMVLPNIGAFIAWGLVTAMFIKSGWFPNKNLNELVNPTIKYLLPLLLAYTGGRMVGGHRGGVLGAIGTMGLIVGSQVTQFLGAMIIGPLGGWIMKQIDHFFENRIRAGFEMIVNSFSIGIIGFVYLIINYQFIGPIIEVANNLVKAGVEGLVHTGMLPLVALINEPAKVLFLNNVIDQGIYYPLGMQQTLKLGHSLYFMLASNPGPGLGLLLAFSLFGHQAAKRTAPGAMIIHFFGGIHEMYFPYVLMKPITIIAMIFGAMSGIITGQILGGGLVAGPSPGSILAYIALTPKGHFLANTADVLVATTVTFLIAALLLKRDKTPVDDDQLEKSQQQLEQMKSSPQSTTTTSESATTTPVNVTQIEQFHKVSFACDAGMGSSAMGATSFRKRLAKLGVSNVSVKYYRIEDVPADSDVVVVHQDLAERTRRAHPQLPIISLNNYLQDPQLEQLANLIAAKNK</sequence>
<feature type="compositionally biased region" description="Polar residues" evidence="16">
    <location>
        <begin position="353"/>
        <end position="362"/>
    </location>
</feature>
<dbReference type="PANTHER" id="PTHR30181:SF2">
    <property type="entry name" value="PTS SYSTEM MANNITOL-SPECIFIC EIICBA COMPONENT"/>
    <property type="match status" value="1"/>
</dbReference>
<evidence type="ECO:0000313" key="20">
    <source>
        <dbReference type="EMBL" id="KJY63372.1"/>
    </source>
</evidence>
<dbReference type="InterPro" id="IPR036095">
    <property type="entry name" value="PTS_EIIB-like_sf"/>
</dbReference>
<evidence type="ECO:0000256" key="12">
    <source>
        <dbReference type="ARBA" id="ARBA00022692"/>
    </source>
</evidence>
<comment type="caution">
    <text evidence="20">The sequence shown here is derived from an EMBL/GenBank/DDBJ whole genome shotgun (WGS) entry which is preliminary data.</text>
</comment>
<keyword evidence="8" id="KW-0597">Phosphoprotein</keyword>
<evidence type="ECO:0000256" key="14">
    <source>
        <dbReference type="ARBA" id="ARBA00023136"/>
    </source>
</evidence>
<keyword evidence="11" id="KW-0598">Phosphotransferase system</keyword>